<comment type="subcellular location">
    <subcellularLocation>
        <location evidence="1">Membrane</location>
        <topology evidence="1">Multi-pass membrane protein</topology>
    </subcellularLocation>
</comment>
<keyword evidence="3" id="KW-0201">Cytochrome c-type biogenesis</keyword>
<protein>
    <submittedName>
        <fullName evidence="9">Cytochrome c biogenesis protein CcsB</fullName>
    </submittedName>
</protein>
<organism evidence="9 10">
    <name type="scientific">Streptomyces scabiei</name>
    <dbReference type="NCBI Taxonomy" id="1930"/>
    <lineage>
        <taxon>Bacteria</taxon>
        <taxon>Bacillati</taxon>
        <taxon>Actinomycetota</taxon>
        <taxon>Actinomycetes</taxon>
        <taxon>Kitasatosporales</taxon>
        <taxon>Streptomycetaceae</taxon>
        <taxon>Streptomyces</taxon>
    </lineage>
</organism>
<dbReference type="OrthoDB" id="3949537at2"/>
<evidence type="ECO:0000256" key="2">
    <source>
        <dbReference type="ARBA" id="ARBA00022692"/>
    </source>
</evidence>
<proteinExistence type="predicted"/>
<evidence type="ECO:0000256" key="4">
    <source>
        <dbReference type="ARBA" id="ARBA00022989"/>
    </source>
</evidence>
<feature type="transmembrane region" description="Helical" evidence="7">
    <location>
        <begin position="64"/>
        <end position="82"/>
    </location>
</feature>
<dbReference type="PANTHER" id="PTHR31566:SF0">
    <property type="entry name" value="CYTOCHROME C BIOGENESIS PROTEIN CCS1, CHLOROPLASTIC"/>
    <property type="match status" value="1"/>
</dbReference>
<feature type="transmembrane region" description="Helical" evidence="7">
    <location>
        <begin position="210"/>
        <end position="229"/>
    </location>
</feature>
<dbReference type="EMBL" id="BCMM01000038">
    <property type="protein sequence ID" value="GAQ66187.1"/>
    <property type="molecule type" value="Genomic_DNA"/>
</dbReference>
<dbReference type="AlphaFoldDB" id="A0A117EFV6"/>
<accession>A0A117EFV6</accession>
<name>A0A117EFV6_STRSC</name>
<dbReference type="Pfam" id="PF05140">
    <property type="entry name" value="ResB"/>
    <property type="match status" value="1"/>
</dbReference>
<feature type="domain" description="ResB-like" evidence="8">
    <location>
        <begin position="62"/>
        <end position="541"/>
    </location>
</feature>
<evidence type="ECO:0000259" key="8">
    <source>
        <dbReference type="Pfam" id="PF05140"/>
    </source>
</evidence>
<feature type="region of interest" description="Disordered" evidence="6">
    <location>
        <begin position="538"/>
        <end position="585"/>
    </location>
</feature>
<comment type="caution">
    <text evidence="9">The sequence shown here is derived from an EMBL/GenBank/DDBJ whole genome shotgun (WGS) entry which is preliminary data.</text>
</comment>
<reference evidence="10" key="3">
    <citation type="submission" date="2016-02" db="EMBL/GenBank/DDBJ databases">
        <title>Draft genome of pathogenic Streptomyces sp. in Japan.</title>
        <authorList>
            <person name="Tomihama T."/>
            <person name="Ikenaga M."/>
            <person name="Sakai M."/>
            <person name="Okubo T."/>
            <person name="Ikeda S."/>
        </authorList>
    </citation>
    <scope>NUCLEOTIDE SEQUENCE [LARGE SCALE GENOMIC DNA]</scope>
    <source>
        <strain evidence="10">S58</strain>
    </source>
</reference>
<evidence type="ECO:0000313" key="9">
    <source>
        <dbReference type="EMBL" id="GAQ66187.1"/>
    </source>
</evidence>
<evidence type="ECO:0000256" key="3">
    <source>
        <dbReference type="ARBA" id="ARBA00022748"/>
    </source>
</evidence>
<feature type="compositionally biased region" description="Low complexity" evidence="6">
    <location>
        <begin position="553"/>
        <end position="566"/>
    </location>
</feature>
<sequence length="585" mass="62891">MTTTDSGNRENATRPASGTPDDNDLGAAGSQLSTAPEEDAPNLPSLGVIGWARWFWRQLTSMRVALLLLFMLSLAAIPGSLIPQSGQDESRVADFMQRHDTLGPLYEKLGLFHVYSSVWFSAIYILLFVSLIGCIVPRTGQFVGQLRGRPPGAPRRLTRLPAYATWRTEATPEQVREAALRALRKRRFRAHVAGDAVAAEKGYLREAGNLAFHIALIVMLVAFAWGQLYRSEGNKLIVEGDGFSNVLPQYDDFKSGNLFTADDLNPFSFDLRSFRGTYETSGPNKGTPRVFEAAVDYAVGADGKERSTRIEVNKPLEIGDSKVYLVSHGYAPVLTIKDGRGKVVFQDAAPLLPLDSNVTSTGAIKVMDGYTDAAGKWDQLGIQAFFLPTYGGKNTAVVSQFPALLNPVLNLEPYHGDLRVNAGIPQSVYQLDKSKLKGFKDSKGAQVRENLKIGESMTLPNGAGTITFDGVREWAGFQITQQPGSGWALGGAITAILGLAGSLFIQRRRVWVRAVAGPDGVTVVEMAGLGRSESAKVPEELGDLAAAVHDKAPTAAGTGPDAATGPENHTTPQPPAVPSEGAEQQ</sequence>
<evidence type="ECO:0000313" key="10">
    <source>
        <dbReference type="Proteomes" id="UP000067448"/>
    </source>
</evidence>
<feature type="transmembrane region" description="Helical" evidence="7">
    <location>
        <begin position="487"/>
        <end position="505"/>
    </location>
</feature>
<gene>
    <name evidence="9" type="primary">ccsB</name>
    <name evidence="9" type="ORF">SsS58_06617</name>
</gene>
<keyword evidence="2 7" id="KW-0812">Transmembrane</keyword>
<dbReference type="RefSeq" id="WP_059083471.1">
    <property type="nucleotide sequence ID" value="NZ_BCMM01000038.1"/>
</dbReference>
<evidence type="ECO:0000256" key="1">
    <source>
        <dbReference type="ARBA" id="ARBA00004141"/>
    </source>
</evidence>
<reference evidence="10" key="1">
    <citation type="submission" date="2015-11" db="EMBL/GenBank/DDBJ databases">
        <authorList>
            <consortium name="Cross-ministerial Strategic Innovation Promotion Program (SIP) consortium"/>
            <person name="Tomihama T."/>
            <person name="Ikenaga M."/>
            <person name="Sakai M."/>
            <person name="Okubo T."/>
            <person name="Ikeda S."/>
        </authorList>
    </citation>
    <scope>NUCLEOTIDE SEQUENCE [LARGE SCALE GENOMIC DNA]</scope>
    <source>
        <strain evidence="10">S58</strain>
    </source>
</reference>
<dbReference type="PANTHER" id="PTHR31566">
    <property type="entry name" value="CYTOCHROME C BIOGENESIS PROTEIN CCS1, CHLOROPLASTIC"/>
    <property type="match status" value="1"/>
</dbReference>
<keyword evidence="5 7" id="KW-0472">Membrane</keyword>
<reference evidence="9 10" key="2">
    <citation type="journal article" date="2016" name="Genome Announc.">
        <title>Draft Genome Sequences of Streptomyces scabiei S58, Streptomyces turgidiscabies T45, and Streptomyces acidiscabies a10, the Pathogens of Potato Common Scab, Isolated in Japan.</title>
        <authorList>
            <person name="Tomihama T."/>
            <person name="Nishi Y."/>
            <person name="Sakai M."/>
            <person name="Ikenaga M."/>
            <person name="Okubo T."/>
            <person name="Ikeda S."/>
        </authorList>
    </citation>
    <scope>NUCLEOTIDE SEQUENCE [LARGE SCALE GENOMIC DNA]</scope>
    <source>
        <strain evidence="9 10">S58</strain>
    </source>
</reference>
<evidence type="ECO:0000256" key="7">
    <source>
        <dbReference type="SAM" id="Phobius"/>
    </source>
</evidence>
<dbReference type="GO" id="GO:0016020">
    <property type="term" value="C:membrane"/>
    <property type="evidence" value="ECO:0007669"/>
    <property type="project" value="UniProtKB-SubCell"/>
</dbReference>
<dbReference type="InterPro" id="IPR007816">
    <property type="entry name" value="ResB-like_domain"/>
</dbReference>
<feature type="transmembrane region" description="Helical" evidence="7">
    <location>
        <begin position="118"/>
        <end position="137"/>
    </location>
</feature>
<evidence type="ECO:0000256" key="6">
    <source>
        <dbReference type="SAM" id="MobiDB-lite"/>
    </source>
</evidence>
<keyword evidence="4 7" id="KW-1133">Transmembrane helix</keyword>
<dbReference type="Proteomes" id="UP000067448">
    <property type="component" value="Unassembled WGS sequence"/>
</dbReference>
<feature type="region of interest" description="Disordered" evidence="6">
    <location>
        <begin position="1"/>
        <end position="39"/>
    </location>
</feature>
<dbReference type="InterPro" id="IPR023494">
    <property type="entry name" value="Cyt_c_bgen_Ccs1/CcsB/ResB"/>
</dbReference>
<evidence type="ECO:0000256" key="5">
    <source>
        <dbReference type="ARBA" id="ARBA00023136"/>
    </source>
</evidence>
<dbReference type="GO" id="GO:0017004">
    <property type="term" value="P:cytochrome complex assembly"/>
    <property type="evidence" value="ECO:0007669"/>
    <property type="project" value="UniProtKB-KW"/>
</dbReference>